<dbReference type="PANTHER" id="PTHR37171">
    <property type="entry name" value="SERINE/THREONINE-PROTEIN KINASE YRZF-RELATED"/>
    <property type="match status" value="1"/>
</dbReference>
<evidence type="ECO:0000259" key="1">
    <source>
        <dbReference type="PROSITE" id="PS50011"/>
    </source>
</evidence>
<proteinExistence type="predicted"/>
<protein>
    <submittedName>
        <fullName evidence="2">Protein kinase family protein</fullName>
    </submittedName>
</protein>
<dbReference type="PANTHER" id="PTHR37171:SF1">
    <property type="entry name" value="SERINE_THREONINE-PROTEIN KINASE YRZF-RELATED"/>
    <property type="match status" value="1"/>
</dbReference>
<keyword evidence="3" id="KW-1185">Reference proteome</keyword>
<dbReference type="RefSeq" id="WP_221875563.1">
    <property type="nucleotide sequence ID" value="NZ_JACWFH010000035.1"/>
</dbReference>
<dbReference type="EMBL" id="JACWFH010000035">
    <property type="protein sequence ID" value="MBY0099354.1"/>
    <property type="molecule type" value="Genomic_DNA"/>
</dbReference>
<dbReference type="GO" id="GO:0016301">
    <property type="term" value="F:kinase activity"/>
    <property type="evidence" value="ECO:0007669"/>
    <property type="project" value="UniProtKB-KW"/>
</dbReference>
<keyword evidence="2" id="KW-0808">Transferase</keyword>
<accession>A0ABS7KAS0</accession>
<evidence type="ECO:0000313" key="2">
    <source>
        <dbReference type="EMBL" id="MBY0099354.1"/>
    </source>
</evidence>
<dbReference type="SUPFAM" id="SSF56112">
    <property type="entry name" value="Protein kinase-like (PK-like)"/>
    <property type="match status" value="1"/>
</dbReference>
<dbReference type="Gene3D" id="1.10.510.10">
    <property type="entry name" value="Transferase(Phosphotransferase) domain 1"/>
    <property type="match status" value="1"/>
</dbReference>
<reference evidence="2 3" key="1">
    <citation type="submission" date="2020-07" db="EMBL/GenBank/DDBJ databases">
        <title>Fungal Genomes of the International Space Station.</title>
        <authorList>
            <person name="Seuylemezian A."/>
            <person name="Singh N.K."/>
            <person name="Wood J."/>
            <person name="Venkateswaran K."/>
        </authorList>
    </citation>
    <scope>NUCLEOTIDE SEQUENCE [LARGE SCALE GENOMIC DNA]</scope>
    <source>
        <strain evidence="2 3">PL-B2</strain>
    </source>
</reference>
<organism evidence="2 3">
    <name type="scientific">Mesobacillus maritimus</name>
    <dbReference type="NCBI Taxonomy" id="1643336"/>
    <lineage>
        <taxon>Bacteria</taxon>
        <taxon>Bacillati</taxon>
        <taxon>Bacillota</taxon>
        <taxon>Bacilli</taxon>
        <taxon>Bacillales</taxon>
        <taxon>Bacillaceae</taxon>
        <taxon>Mesobacillus</taxon>
    </lineage>
</organism>
<feature type="domain" description="Protein kinase" evidence="1">
    <location>
        <begin position="26"/>
        <end position="204"/>
    </location>
</feature>
<dbReference type="InterPro" id="IPR052396">
    <property type="entry name" value="Meiotic_Drive_Suppr_Kinase"/>
</dbReference>
<comment type="caution">
    <text evidence="2">The sequence shown here is derived from an EMBL/GenBank/DDBJ whole genome shotgun (WGS) entry which is preliminary data.</text>
</comment>
<evidence type="ECO:0000313" key="3">
    <source>
        <dbReference type="Proteomes" id="UP000769780"/>
    </source>
</evidence>
<keyword evidence="2" id="KW-0418">Kinase</keyword>
<dbReference type="InterPro" id="IPR000719">
    <property type="entry name" value="Prot_kinase_dom"/>
</dbReference>
<dbReference type="Proteomes" id="UP000769780">
    <property type="component" value="Unassembled WGS sequence"/>
</dbReference>
<gene>
    <name evidence="2" type="ORF">H0185_21540</name>
</gene>
<sequence length="204" mass="23743">MKSFSRLAQSVSFMRNGSKISLNDKDPNLEFIGKGRSAYVFKIKDENVVLKVFFSPYEHLAKQEAEIYKALEDNSYYPNLYDSGVGYLVIDYIEGYTLFDCLVKGIEIQEKQIKEIDHALLLARKRGLNPSDIHLRNIFLTKDGQIKIIDVARFRQVKTCKQWDDLKTAYLSFYRKKMFPKKAPESILNLIALLYKKNLIPSFH</sequence>
<name>A0ABS7KAS0_9BACI</name>
<dbReference type="PROSITE" id="PS50011">
    <property type="entry name" value="PROTEIN_KINASE_DOM"/>
    <property type="match status" value="1"/>
</dbReference>
<dbReference type="InterPro" id="IPR011009">
    <property type="entry name" value="Kinase-like_dom_sf"/>
</dbReference>
<dbReference type="SMART" id="SM00220">
    <property type="entry name" value="S_TKc"/>
    <property type="match status" value="1"/>
</dbReference>